<proteinExistence type="predicted"/>
<dbReference type="Gene3D" id="1.20.190.50">
    <property type="match status" value="1"/>
</dbReference>
<gene>
    <name evidence="9" type="ORF">PPYR1160_LOCUS3423</name>
</gene>
<name>A0A7R9U404_9STRA</name>
<dbReference type="Gene3D" id="1.10.3450.20">
    <property type="match status" value="1"/>
</dbReference>
<dbReference type="GO" id="GO:0000973">
    <property type="term" value="P:post-transcriptional tethering of RNA polymerase II gene DNA at nuclear periphery"/>
    <property type="evidence" value="ECO:0007669"/>
    <property type="project" value="TreeGrafter"/>
</dbReference>
<evidence type="ECO:0000256" key="2">
    <source>
        <dbReference type="ARBA" id="ARBA00022448"/>
    </source>
</evidence>
<feature type="compositionally biased region" description="Polar residues" evidence="8">
    <location>
        <begin position="566"/>
        <end position="579"/>
    </location>
</feature>
<keyword evidence="2" id="KW-0813">Transport</keyword>
<feature type="region of interest" description="Disordered" evidence="8">
    <location>
        <begin position="33"/>
        <end position="56"/>
    </location>
</feature>
<feature type="region of interest" description="Disordered" evidence="8">
    <location>
        <begin position="542"/>
        <end position="583"/>
    </location>
</feature>
<dbReference type="Pfam" id="PF04121">
    <property type="entry name" value="Nup84_Nup100"/>
    <property type="match status" value="1"/>
</dbReference>
<dbReference type="PANTHER" id="PTHR13003:SF2">
    <property type="entry name" value="NUCLEAR PORE COMPLEX PROTEIN NUP107"/>
    <property type="match status" value="1"/>
</dbReference>
<dbReference type="InterPro" id="IPR029071">
    <property type="entry name" value="Ubiquitin-like_domsf"/>
</dbReference>
<organism evidence="9">
    <name type="scientific">Pinguiococcus pyrenoidosus</name>
    <dbReference type="NCBI Taxonomy" id="172671"/>
    <lineage>
        <taxon>Eukaryota</taxon>
        <taxon>Sar</taxon>
        <taxon>Stramenopiles</taxon>
        <taxon>Ochrophyta</taxon>
        <taxon>Pinguiophyceae</taxon>
        <taxon>Pinguiochrysidales</taxon>
        <taxon>Pinguiochrysidaceae</taxon>
        <taxon>Pinguiococcus</taxon>
    </lineage>
</organism>
<dbReference type="GO" id="GO:0006406">
    <property type="term" value="P:mRNA export from nucleus"/>
    <property type="evidence" value="ECO:0007669"/>
    <property type="project" value="TreeGrafter"/>
</dbReference>
<evidence type="ECO:0000256" key="8">
    <source>
        <dbReference type="SAM" id="MobiDB-lite"/>
    </source>
</evidence>
<evidence type="ECO:0000256" key="1">
    <source>
        <dbReference type="ARBA" id="ARBA00004567"/>
    </source>
</evidence>
<keyword evidence="7" id="KW-0539">Nucleus</keyword>
<sequence>MDLDTEAMASDPMSTDDLIAQGERALRLLEESMPMSSTPQEEEGVGFRFDGLSAPDRPMVLPDRPVVLSESTPRRAISSLAAFGDALSPLPEPMVFPGHGHGSADALGVDLQPPVPPPPPDPQVVMTPQGAPPQRTDTSESRAARLAPSVGHFMQITVALSDGYSFLLPQVDGEASVVEVKRLAFEHLRGLGYPYTTKVPSLGSLRITHGGRVMLDDWLIRDCGIEGVIQMEIVPLFGSLQQDVSTRDVLRQMQAMSPGPSQQPRQQHPQQLQQGAYSFLDVSGVPGALRSVDTSIRSGFLDFSAGFSEATAAEGGSFALPSIDTAHAVAGNTTIESMEVDGELAARHAHPLEKQFHDALEAFLERGASRTDAPDIHSLVSDGLDGRPLAEALTAITDGLLRELGQAARARDLAARHPKQHPWVQIERLRKERDTWSLIQRMCSFHLEELDAAEIAHDEDAIPPDATEDEIEGHLSQHDRTLKLYKVVTEWLEDAYSDPTYAREDLEMSRMVTESLEDAYLDPIDAQDDLTVGRDENWHATTKRLKRSGARPSMDGVDSVDPDGPYQSSAIPSNGTPSYTPLDPEDEEVELKLMLGVWQLLRAGSLESAIDLCLRKGQQWRAAILGGGAYSKVQKQPNGVCNRLGQPRMALWRRMCRASARKMLSGDHARGFQSMNTRRGRILTTPSVEGTVLSILGLDLNLALTSPLVKGKWEHHCWIYFKMMVDQHVDEALAKHRARQQQLSKLYPHVSGNVAQDLRAAEDLRGLASLDVLEVFERLEESSMEKVRKASASAIHRTQKAFILGSGAIVDLLHGLASECEAPTTKAENPWLLCFAAHVALLARMALSHDEVPGYQCDALLLGYAKGLIESQQTSLVATYVSLLPKQIRLRTYVDLMKVLVHTGERRKALEAAFRWFPSEVPDMIVLAVAELCRSPERAMTGPSAAQLPALAQKAGVRLEDFIRVQALEWFFLAQDNMQTVGPVLDFSPALEAVHAGNCILRKLFLHASDAHEPGDTSAVSAEGIAAAILLERRFTGRLELDETAVSTQREHAHWRNFLKAHEAFLAWRMTLSQGKAVGALGASSFDMAMESVGEAASAVAQEANEARDAILDVFKCAGGWLNANPEMFAGLNKMRDRRRELSEKEAQALRRACLPQLAFMLHSVLHETAQWAKENPEAGMPSASWFRQALEATTTLAGEELVKLVDEGETGAGFITKLLVHLQDSAMELVRLGAL</sequence>
<keyword evidence="4" id="KW-0653">Protein transport</keyword>
<evidence type="ECO:0008006" key="10">
    <source>
        <dbReference type="Google" id="ProtNLM"/>
    </source>
</evidence>
<feature type="region of interest" description="Disordered" evidence="8">
    <location>
        <begin position="112"/>
        <end position="142"/>
    </location>
</feature>
<dbReference type="InterPro" id="IPR007252">
    <property type="entry name" value="Nup84/Nup107"/>
</dbReference>
<evidence type="ECO:0000313" key="9">
    <source>
        <dbReference type="EMBL" id="CAD8253931.1"/>
    </source>
</evidence>
<evidence type="ECO:0000256" key="3">
    <source>
        <dbReference type="ARBA" id="ARBA00022816"/>
    </source>
</evidence>
<dbReference type="GO" id="GO:0006606">
    <property type="term" value="P:protein import into nucleus"/>
    <property type="evidence" value="ECO:0007669"/>
    <property type="project" value="TreeGrafter"/>
</dbReference>
<evidence type="ECO:0000256" key="5">
    <source>
        <dbReference type="ARBA" id="ARBA00023010"/>
    </source>
</evidence>
<dbReference type="SUPFAM" id="SSF54236">
    <property type="entry name" value="Ubiquitin-like"/>
    <property type="match status" value="1"/>
</dbReference>
<dbReference type="AlphaFoldDB" id="A0A7R9U404"/>
<protein>
    <recommendedName>
        <fullName evidence="10">Nuclear pore complex protein</fullName>
    </recommendedName>
</protein>
<keyword evidence="5" id="KW-0811">Translocation</keyword>
<evidence type="ECO:0000256" key="6">
    <source>
        <dbReference type="ARBA" id="ARBA00023132"/>
    </source>
</evidence>
<dbReference type="PANTHER" id="PTHR13003">
    <property type="entry name" value="NUP107-RELATED"/>
    <property type="match status" value="1"/>
</dbReference>
<dbReference type="CDD" id="cd17039">
    <property type="entry name" value="Ubl_ubiquitin_like"/>
    <property type="match status" value="1"/>
</dbReference>
<feature type="compositionally biased region" description="Pro residues" evidence="8">
    <location>
        <begin position="113"/>
        <end position="122"/>
    </location>
</feature>
<keyword evidence="3" id="KW-0509">mRNA transport</keyword>
<comment type="subcellular location">
    <subcellularLocation>
        <location evidence="1">Nucleus</location>
        <location evidence="1">Nuclear pore complex</location>
    </subcellularLocation>
</comment>
<evidence type="ECO:0000256" key="4">
    <source>
        <dbReference type="ARBA" id="ARBA00022927"/>
    </source>
</evidence>
<dbReference type="EMBL" id="HBEA01004503">
    <property type="protein sequence ID" value="CAD8253931.1"/>
    <property type="molecule type" value="Transcribed_RNA"/>
</dbReference>
<evidence type="ECO:0000256" key="7">
    <source>
        <dbReference type="ARBA" id="ARBA00023242"/>
    </source>
</evidence>
<reference evidence="9" key="1">
    <citation type="submission" date="2021-01" db="EMBL/GenBank/DDBJ databases">
        <authorList>
            <person name="Corre E."/>
            <person name="Pelletier E."/>
            <person name="Niang G."/>
            <person name="Scheremetjew M."/>
            <person name="Finn R."/>
            <person name="Kale V."/>
            <person name="Holt S."/>
            <person name="Cochrane G."/>
            <person name="Meng A."/>
            <person name="Brown T."/>
            <person name="Cohen L."/>
        </authorList>
    </citation>
    <scope>NUCLEOTIDE SEQUENCE</scope>
    <source>
        <strain evidence="9">CCMP2078</strain>
    </source>
</reference>
<dbReference type="GO" id="GO:0017056">
    <property type="term" value="F:structural constituent of nuclear pore"/>
    <property type="evidence" value="ECO:0007669"/>
    <property type="project" value="InterPro"/>
</dbReference>
<dbReference type="GO" id="GO:0031080">
    <property type="term" value="C:nuclear pore outer ring"/>
    <property type="evidence" value="ECO:0007669"/>
    <property type="project" value="TreeGrafter"/>
</dbReference>
<accession>A0A7R9U404</accession>
<keyword evidence="6" id="KW-0906">Nuclear pore complex</keyword>